<dbReference type="InterPro" id="IPR045864">
    <property type="entry name" value="aa-tRNA-synth_II/BPL/LPL"/>
</dbReference>
<dbReference type="Gene3D" id="3.30.930.10">
    <property type="entry name" value="Bira Bifunctional Protein, Domain 2"/>
    <property type="match status" value="1"/>
</dbReference>
<keyword evidence="2" id="KW-1185">Reference proteome</keyword>
<sequence length="162" mass="17614">MASKKYCHLRRRVSRSRVLGAELYGDASPVSDVEVISLMLAMLQLADVPDVHMDLGHVGIYRGLARAAGLSGAVEQQLFDALQRKAIDEVIELTATLPADLAGMLRSLTELCGGREVLEQARVRLGRAPAAVLAALDDLMAIAERLATRYPELPLYFDLGEL</sequence>
<organism evidence="2 3">
    <name type="scientific">Steinernema glaseri</name>
    <dbReference type="NCBI Taxonomy" id="37863"/>
    <lineage>
        <taxon>Eukaryota</taxon>
        <taxon>Metazoa</taxon>
        <taxon>Ecdysozoa</taxon>
        <taxon>Nematoda</taxon>
        <taxon>Chromadorea</taxon>
        <taxon>Rhabditida</taxon>
        <taxon>Tylenchina</taxon>
        <taxon>Panagrolaimomorpha</taxon>
        <taxon>Strongyloidoidea</taxon>
        <taxon>Steinernematidae</taxon>
        <taxon>Steinernema</taxon>
    </lineage>
</organism>
<dbReference type="Proteomes" id="UP000095287">
    <property type="component" value="Unplaced"/>
</dbReference>
<accession>A0A1I8AEV6</accession>
<proteinExistence type="predicted"/>
<feature type="domain" description="Class II Histidinyl-tRNA synthetase (HisRS)-like catalytic core" evidence="1">
    <location>
        <begin position="19"/>
        <end position="162"/>
    </location>
</feature>
<dbReference type="AlphaFoldDB" id="A0A1I8AEV6"/>
<dbReference type="WBParaSite" id="L893_g5021.t1">
    <property type="protein sequence ID" value="L893_g5021.t1"/>
    <property type="gene ID" value="L893_g5021"/>
</dbReference>
<evidence type="ECO:0000313" key="2">
    <source>
        <dbReference type="Proteomes" id="UP000095287"/>
    </source>
</evidence>
<dbReference type="SUPFAM" id="SSF55681">
    <property type="entry name" value="Class II aaRS and biotin synthetases"/>
    <property type="match status" value="1"/>
</dbReference>
<reference evidence="3" key="1">
    <citation type="submission" date="2016-11" db="UniProtKB">
        <authorList>
            <consortium name="WormBaseParasite"/>
        </authorList>
    </citation>
    <scope>IDENTIFICATION</scope>
</reference>
<dbReference type="InterPro" id="IPR041715">
    <property type="entry name" value="HisRS-like_core"/>
</dbReference>
<protein>
    <submittedName>
        <fullName evidence="3">tRNA-synt_His domain-containing protein</fullName>
    </submittedName>
</protein>
<name>A0A1I8AEV6_9BILA</name>
<evidence type="ECO:0000313" key="3">
    <source>
        <dbReference type="WBParaSite" id="L893_g5021.t1"/>
    </source>
</evidence>
<dbReference type="Pfam" id="PF13393">
    <property type="entry name" value="tRNA-synt_His"/>
    <property type="match status" value="1"/>
</dbReference>
<evidence type="ECO:0000259" key="1">
    <source>
        <dbReference type="Pfam" id="PF13393"/>
    </source>
</evidence>